<proteinExistence type="predicted"/>
<dbReference type="InterPro" id="IPR036922">
    <property type="entry name" value="Rieske_2Fe-2S_sf"/>
</dbReference>
<dbReference type="GO" id="GO:0016705">
    <property type="term" value="F:oxidoreductase activity, acting on paired donors, with incorporation or reduction of molecular oxygen"/>
    <property type="evidence" value="ECO:0007669"/>
    <property type="project" value="UniProtKB-ARBA"/>
</dbReference>
<dbReference type="PANTHER" id="PTHR13847:SF274">
    <property type="entry name" value="RIESKE 2FE-2S IRON-SULFUR PROTEIN YHFW-RELATED"/>
    <property type="match status" value="1"/>
</dbReference>
<organism evidence="6 7">
    <name type="scientific">Enteroscipio rubneri</name>
    <dbReference type="NCBI Taxonomy" id="2070686"/>
    <lineage>
        <taxon>Bacteria</taxon>
        <taxon>Bacillati</taxon>
        <taxon>Actinomycetota</taxon>
        <taxon>Coriobacteriia</taxon>
        <taxon>Eggerthellales</taxon>
        <taxon>Eggerthellaceae</taxon>
        <taxon>Enteroscipio</taxon>
    </lineage>
</organism>
<evidence type="ECO:0000313" key="7">
    <source>
        <dbReference type="Proteomes" id="UP000236197"/>
    </source>
</evidence>
<dbReference type="GO" id="GO:0005737">
    <property type="term" value="C:cytoplasm"/>
    <property type="evidence" value="ECO:0007669"/>
    <property type="project" value="TreeGrafter"/>
</dbReference>
<feature type="domain" description="Rieske" evidence="5">
    <location>
        <begin position="392"/>
        <end position="438"/>
    </location>
</feature>
<dbReference type="Gene3D" id="3.30.9.10">
    <property type="entry name" value="D-Amino Acid Oxidase, subunit A, domain 2"/>
    <property type="match status" value="1"/>
</dbReference>
<dbReference type="AlphaFoldDB" id="A0A2K2UCT5"/>
<evidence type="ECO:0000313" key="6">
    <source>
        <dbReference type="EMBL" id="PNV68042.1"/>
    </source>
</evidence>
<evidence type="ECO:0000259" key="5">
    <source>
        <dbReference type="PROSITE" id="PS51296"/>
    </source>
</evidence>
<dbReference type="Gene3D" id="3.50.50.60">
    <property type="entry name" value="FAD/NAD(P)-binding domain"/>
    <property type="match status" value="1"/>
</dbReference>
<dbReference type="InterPro" id="IPR006076">
    <property type="entry name" value="FAD-dep_OxRdtase"/>
</dbReference>
<dbReference type="Pfam" id="PF01266">
    <property type="entry name" value="DAO"/>
    <property type="match status" value="1"/>
</dbReference>
<dbReference type="SUPFAM" id="SSF51905">
    <property type="entry name" value="FAD/NAD(P)-binding domain"/>
    <property type="match status" value="1"/>
</dbReference>
<dbReference type="GO" id="GO:0051537">
    <property type="term" value="F:2 iron, 2 sulfur cluster binding"/>
    <property type="evidence" value="ECO:0007669"/>
    <property type="project" value="UniProtKB-KW"/>
</dbReference>
<name>A0A2K2UCT5_9ACTN</name>
<dbReference type="PANTHER" id="PTHR13847">
    <property type="entry name" value="SARCOSINE DEHYDROGENASE-RELATED"/>
    <property type="match status" value="1"/>
</dbReference>
<dbReference type="PRINTS" id="PR00420">
    <property type="entry name" value="RNGMNOXGNASE"/>
</dbReference>
<comment type="caution">
    <text evidence="6">The sequence shown here is derived from an EMBL/GenBank/DDBJ whole genome shotgun (WGS) entry which is preliminary data.</text>
</comment>
<dbReference type="InterPro" id="IPR017941">
    <property type="entry name" value="Rieske_2Fe-2S"/>
</dbReference>
<keyword evidence="7" id="KW-1185">Reference proteome</keyword>
<dbReference type="Proteomes" id="UP000236197">
    <property type="component" value="Unassembled WGS sequence"/>
</dbReference>
<reference evidence="7" key="1">
    <citation type="submission" date="2018-01" db="EMBL/GenBank/DDBJ databases">
        <title>Rubneribacter badeniensis gen. nov., sp. nov., and Colonibacter rubneri, gen. nov., sp. nov., WGS of new members of the Eggerthellaceae.</title>
        <authorList>
            <person name="Danylec N."/>
            <person name="Stoll D.A."/>
            <person name="Doetsch A."/>
            <person name="Kulling S.E."/>
            <person name="Huch M."/>
        </authorList>
    </citation>
    <scope>NUCLEOTIDE SEQUENCE [LARGE SCALE GENOMIC DNA]</scope>
    <source>
        <strain evidence="7">ResAG-96</strain>
    </source>
</reference>
<dbReference type="OrthoDB" id="9767869at2"/>
<dbReference type="Pfam" id="PF00355">
    <property type="entry name" value="Rieske"/>
    <property type="match status" value="1"/>
</dbReference>
<sequence length="438" mass="47690">MTSIWEANAERPDGVVKTLDGDVSVDVLVIGGGMAGMLCAYLLKQAGYRCAVAEARHVGSGVTGGSSAKVTAQHGLIYDHLVKFDGIEKARRYYEANQAAVDGLRRLASEVPCDFEERTAYVYAQDSTEPLERERAVYEQLGIPHHVLKHAPLPLANRGALGMERQAQFNPLKLLCGLMPLLDVYEETFVEQVSGNTARTKRGTITADYIVFATHYPLVNVPGLYFMKLHQVRSYVLALREAAPVDGMFIGADGGLSFRTYGDSLLLGGGGHRTGEGPRPDEGFAALREFARIAYPDGRERFAWAAQDCMSLDKLPYIGVHRRGRPNQFVATGFNKWGMTGSFLAAHTITDLITTGKSPVEDLFSPQRSMMTEDLFTNLGVSASNLVKGGRRCSHLGCCLAHNDAEGSWDCPCHGSRFGSDGAVFDGPAKKPIAPERR</sequence>
<dbReference type="SUPFAM" id="SSF50022">
    <property type="entry name" value="ISP domain"/>
    <property type="match status" value="1"/>
</dbReference>
<dbReference type="Gene3D" id="2.102.10.10">
    <property type="entry name" value="Rieske [2Fe-2S] iron-sulphur domain"/>
    <property type="match status" value="1"/>
</dbReference>
<keyword evidence="1" id="KW-0001">2Fe-2S</keyword>
<evidence type="ECO:0000256" key="1">
    <source>
        <dbReference type="ARBA" id="ARBA00022714"/>
    </source>
</evidence>
<dbReference type="EMBL" id="PPEK01000003">
    <property type="protein sequence ID" value="PNV68042.1"/>
    <property type="molecule type" value="Genomic_DNA"/>
</dbReference>
<dbReference type="InterPro" id="IPR036188">
    <property type="entry name" value="FAD/NAD-bd_sf"/>
</dbReference>
<dbReference type="GO" id="GO:0004497">
    <property type="term" value="F:monooxygenase activity"/>
    <property type="evidence" value="ECO:0007669"/>
    <property type="project" value="UniProtKB-ARBA"/>
</dbReference>
<accession>A0A2K2UCT5</accession>
<gene>
    <name evidence="6" type="ORF">C2L71_04175</name>
</gene>
<protein>
    <submittedName>
        <fullName evidence="6">FAD-dependent oxidoreductase</fullName>
    </submittedName>
</protein>
<keyword evidence="4" id="KW-0411">Iron-sulfur</keyword>
<keyword evidence="3" id="KW-0408">Iron</keyword>
<evidence type="ECO:0000256" key="3">
    <source>
        <dbReference type="ARBA" id="ARBA00023004"/>
    </source>
</evidence>
<dbReference type="RefSeq" id="WP_103264520.1">
    <property type="nucleotide sequence ID" value="NZ_CABMLE010000003.1"/>
</dbReference>
<evidence type="ECO:0000256" key="2">
    <source>
        <dbReference type="ARBA" id="ARBA00022723"/>
    </source>
</evidence>
<dbReference type="PROSITE" id="PS51296">
    <property type="entry name" value="RIESKE"/>
    <property type="match status" value="1"/>
</dbReference>
<keyword evidence="2" id="KW-0479">Metal-binding</keyword>
<evidence type="ECO:0000256" key="4">
    <source>
        <dbReference type="ARBA" id="ARBA00023014"/>
    </source>
</evidence>
<dbReference type="GO" id="GO:0046872">
    <property type="term" value="F:metal ion binding"/>
    <property type="evidence" value="ECO:0007669"/>
    <property type="project" value="UniProtKB-KW"/>
</dbReference>